<dbReference type="EMBL" id="RBZW01000003">
    <property type="protein sequence ID" value="THE66723.1"/>
    <property type="molecule type" value="Genomic_DNA"/>
</dbReference>
<dbReference type="AlphaFoldDB" id="A0A4S3TTI2"/>
<keyword evidence="1" id="KW-1133">Transmembrane helix</keyword>
<evidence type="ECO:0000313" key="4">
    <source>
        <dbReference type="Proteomes" id="UP000318864"/>
    </source>
</evidence>
<dbReference type="InterPro" id="IPR058486">
    <property type="entry name" value="DUF8173"/>
</dbReference>
<dbReference type="OrthoDB" id="308472at2157"/>
<feature type="transmembrane region" description="Helical" evidence="1">
    <location>
        <begin position="35"/>
        <end position="68"/>
    </location>
</feature>
<keyword evidence="4" id="KW-1185">Reference proteome</keyword>
<dbReference type="Proteomes" id="UP000318864">
    <property type="component" value="Unassembled WGS sequence"/>
</dbReference>
<sequence length="217" mass="22310">MSLRHAFTSLLAALLLLPGTAVAQADGGESMLEGVVALVVIGLLIYGANVVFSAGFGLVVMAVSTVVGSGSYVRSIEHRIYDRPVRSSVLGIGALVGGLAGLLALSLVVLLLVEVGLPEPTGLLIMIPFLLGMLFVYVGVTLGMITIGAYLLGRLRGGEANLWLAVVVGALVVNIPGLNLVLGFVALFTGTGAMVGHLWQRRRGGAGRPDSPQLIDG</sequence>
<comment type="caution">
    <text evidence="3">The sequence shown here is derived from an EMBL/GenBank/DDBJ whole genome shotgun (WGS) entry which is preliminary data.</text>
</comment>
<name>A0A4S3TTI2_9EURY</name>
<gene>
    <name evidence="3" type="ORF">D8Y22_00950</name>
</gene>
<evidence type="ECO:0000313" key="3">
    <source>
        <dbReference type="EMBL" id="THE66723.1"/>
    </source>
</evidence>
<evidence type="ECO:0000256" key="1">
    <source>
        <dbReference type="SAM" id="Phobius"/>
    </source>
</evidence>
<reference evidence="3 4" key="1">
    <citation type="submission" date="2018-10" db="EMBL/GenBank/DDBJ databases">
        <title>Natronolimnobius sp. XQ-INN 246 isolated from Inner Mongolia Autonomous Region of China.</title>
        <authorList>
            <person name="Xue Q."/>
        </authorList>
    </citation>
    <scope>NUCLEOTIDE SEQUENCE [LARGE SCALE GENOMIC DNA]</scope>
    <source>
        <strain evidence="3 4">XQ-INN 246</strain>
    </source>
</reference>
<protein>
    <recommendedName>
        <fullName evidence="2">DUF8173 domain-containing protein</fullName>
    </recommendedName>
</protein>
<keyword evidence="1" id="KW-0472">Membrane</keyword>
<feature type="transmembrane region" description="Helical" evidence="1">
    <location>
        <begin position="89"/>
        <end position="113"/>
    </location>
</feature>
<feature type="domain" description="DUF8173" evidence="2">
    <location>
        <begin position="4"/>
        <end position="201"/>
    </location>
</feature>
<keyword evidence="1" id="KW-0812">Transmembrane</keyword>
<evidence type="ECO:0000259" key="2">
    <source>
        <dbReference type="Pfam" id="PF26514"/>
    </source>
</evidence>
<dbReference type="RefSeq" id="WP_141462679.1">
    <property type="nucleotide sequence ID" value="NZ_RBZW01000003.1"/>
</dbReference>
<feature type="transmembrane region" description="Helical" evidence="1">
    <location>
        <begin position="125"/>
        <end position="153"/>
    </location>
</feature>
<proteinExistence type="predicted"/>
<organism evidence="3 4">
    <name type="scientific">Salinadaptatus halalkaliphilus</name>
    <dbReference type="NCBI Taxonomy" id="2419781"/>
    <lineage>
        <taxon>Archaea</taxon>
        <taxon>Methanobacteriati</taxon>
        <taxon>Methanobacteriota</taxon>
        <taxon>Stenosarchaea group</taxon>
        <taxon>Halobacteria</taxon>
        <taxon>Halobacteriales</taxon>
        <taxon>Natrialbaceae</taxon>
        <taxon>Salinadaptatus</taxon>
    </lineage>
</organism>
<accession>A0A4S3TTI2</accession>
<dbReference type="Pfam" id="PF26514">
    <property type="entry name" value="DUF8173"/>
    <property type="match status" value="1"/>
</dbReference>